<evidence type="ECO:0000313" key="6">
    <source>
        <dbReference type="EMBL" id="SMR04402.1"/>
    </source>
</evidence>
<evidence type="ECO:0000256" key="2">
    <source>
        <dbReference type="ARBA" id="ARBA00022898"/>
    </source>
</evidence>
<gene>
    <name evidence="6" type="ORF">PD5205_03120</name>
    <name evidence="5" type="ORF">PD885_00875</name>
</gene>
<name>A0A1Y6H3Q0_9XANT</name>
<dbReference type="GO" id="GO:0030170">
    <property type="term" value="F:pyridoxal phosphate binding"/>
    <property type="evidence" value="ECO:0007669"/>
    <property type="project" value="InterPro"/>
</dbReference>
<dbReference type="InterPro" id="IPR000277">
    <property type="entry name" value="Cys/Met-Metab_PyrdxlP-dep_enz"/>
</dbReference>
<evidence type="ECO:0000256" key="1">
    <source>
        <dbReference type="ARBA" id="ARBA00001933"/>
    </source>
</evidence>
<proteinExistence type="inferred from homology"/>
<keyword evidence="4" id="KW-0472">Membrane</keyword>
<evidence type="ECO:0000313" key="8">
    <source>
        <dbReference type="Proteomes" id="UP000195953"/>
    </source>
</evidence>
<evidence type="ECO:0000256" key="4">
    <source>
        <dbReference type="SAM" id="Phobius"/>
    </source>
</evidence>
<protein>
    <submittedName>
        <fullName evidence="6">Homocysteine synthase</fullName>
    </submittedName>
    <submittedName>
        <fullName evidence="5">O-acetylhomoserine aminocarboxypropyltransferase</fullName>
    </submittedName>
</protein>
<comment type="similarity">
    <text evidence="3">Belongs to the trans-sulfuration enzymes family.</text>
</comment>
<keyword evidence="2 3" id="KW-0663">Pyridoxal phosphate</keyword>
<reference evidence="5 7" key="1">
    <citation type="submission" date="2017-05" db="EMBL/GenBank/DDBJ databases">
        <authorList>
            <person name="Blom J."/>
        </authorList>
    </citation>
    <scope>NUCLEOTIDE SEQUENCE [LARGE SCALE GENOMIC DNA]</scope>
    <source>
        <strain evidence="5">PD885</strain>
    </source>
</reference>
<dbReference type="EMBL" id="LT853882">
    <property type="protein sequence ID" value="SMQ98134.1"/>
    <property type="molecule type" value="Genomic_DNA"/>
</dbReference>
<comment type="cofactor">
    <cofactor evidence="1 3">
        <name>pyridoxal 5'-phosphate</name>
        <dbReference type="ChEBI" id="CHEBI:597326"/>
    </cofactor>
</comment>
<dbReference type="Proteomes" id="UP000195877">
    <property type="component" value="Chromosome 1"/>
</dbReference>
<dbReference type="EMBL" id="LT853885">
    <property type="protein sequence ID" value="SMR04402.1"/>
    <property type="molecule type" value="Genomic_DNA"/>
</dbReference>
<keyword evidence="7" id="KW-1185">Reference proteome</keyword>
<dbReference type="AlphaFoldDB" id="A0A1Y6H3Q0"/>
<organism evidence="6 8">
    <name type="scientific">Xanthomonas fragariae</name>
    <dbReference type="NCBI Taxonomy" id="48664"/>
    <lineage>
        <taxon>Bacteria</taxon>
        <taxon>Pseudomonadati</taxon>
        <taxon>Pseudomonadota</taxon>
        <taxon>Gammaproteobacteria</taxon>
        <taxon>Lysobacterales</taxon>
        <taxon>Lysobacteraceae</taxon>
        <taxon>Xanthomonas</taxon>
    </lineage>
</organism>
<dbReference type="Pfam" id="PF01053">
    <property type="entry name" value="Cys_Met_Meta_PP"/>
    <property type="match status" value="1"/>
</dbReference>
<dbReference type="eggNOG" id="COG2873">
    <property type="taxonomic scope" value="Bacteria"/>
</dbReference>
<accession>A0A1Y6H3Q0</accession>
<evidence type="ECO:0000256" key="3">
    <source>
        <dbReference type="RuleBase" id="RU362118"/>
    </source>
</evidence>
<reference evidence="6 8" key="2">
    <citation type="submission" date="2017-05" db="EMBL/GenBank/DDBJ databases">
        <authorList>
            <person name="Song R."/>
            <person name="Chenine A.L."/>
            <person name="Ruprecht R.M."/>
        </authorList>
    </citation>
    <scope>NUCLEOTIDE SEQUENCE [LARGE SCALE GENOMIC DNA]</scope>
    <source>
        <strain evidence="6">PD5205</strain>
    </source>
</reference>
<evidence type="ECO:0000313" key="5">
    <source>
        <dbReference type="EMBL" id="SMQ98134.1"/>
    </source>
</evidence>
<keyword evidence="4" id="KW-0812">Transmembrane</keyword>
<dbReference type="Gene3D" id="3.40.640.10">
    <property type="entry name" value="Type I PLP-dependent aspartate aminotransferase-like (Major domain)"/>
    <property type="match status" value="1"/>
</dbReference>
<feature type="transmembrane region" description="Helical" evidence="4">
    <location>
        <begin position="21"/>
        <end position="44"/>
    </location>
</feature>
<evidence type="ECO:0000313" key="7">
    <source>
        <dbReference type="Proteomes" id="UP000195877"/>
    </source>
</evidence>
<dbReference type="Proteomes" id="UP000195953">
    <property type="component" value="Chromosome 1"/>
</dbReference>
<dbReference type="GO" id="GO:0019346">
    <property type="term" value="P:transsulfuration"/>
    <property type="evidence" value="ECO:0007669"/>
    <property type="project" value="InterPro"/>
</dbReference>
<keyword evidence="4" id="KW-1133">Transmembrane helix</keyword>
<sequence>MPGNIYSRIMNPANDVLAQRVAALESGIGALALALGQAAVTYAIQPSPRLAT</sequence>
<dbReference type="InterPro" id="IPR015421">
    <property type="entry name" value="PyrdxlP-dep_Trfase_major"/>
</dbReference>